<comment type="caution">
    <text evidence="3">The sequence shown here is derived from an EMBL/GenBank/DDBJ whole genome shotgun (WGS) entry which is preliminary data.</text>
</comment>
<accession>A0AB34FP31</accession>
<reference evidence="3" key="1">
    <citation type="submission" date="2023-01" db="EMBL/GenBank/DDBJ databases">
        <title>The growth and conidiation of Purpureocillium lavendulum are regulated by nitrogen source and histone H3K14 acetylation.</title>
        <authorList>
            <person name="Tang P."/>
            <person name="Han J."/>
            <person name="Zhang C."/>
            <person name="Tang P."/>
            <person name="Qi F."/>
            <person name="Zhang K."/>
            <person name="Liang L."/>
        </authorList>
    </citation>
    <scope>NUCLEOTIDE SEQUENCE</scope>
    <source>
        <strain evidence="3">YMF1.00683</strain>
    </source>
</reference>
<proteinExistence type="predicted"/>
<feature type="region of interest" description="Disordered" evidence="1">
    <location>
        <begin position="53"/>
        <end position="92"/>
    </location>
</feature>
<feature type="compositionally biased region" description="Pro residues" evidence="1">
    <location>
        <begin position="54"/>
        <end position="65"/>
    </location>
</feature>
<keyword evidence="4" id="KW-1185">Reference proteome</keyword>
<evidence type="ECO:0000313" key="3">
    <source>
        <dbReference type="EMBL" id="KAJ6440705.1"/>
    </source>
</evidence>
<feature type="compositionally biased region" description="Low complexity" evidence="1">
    <location>
        <begin position="66"/>
        <end position="77"/>
    </location>
</feature>
<name>A0AB34FP31_9HYPO</name>
<keyword evidence="2" id="KW-1133">Transmembrane helix</keyword>
<dbReference type="Proteomes" id="UP001163105">
    <property type="component" value="Unassembled WGS sequence"/>
</dbReference>
<evidence type="ECO:0000256" key="1">
    <source>
        <dbReference type="SAM" id="MobiDB-lite"/>
    </source>
</evidence>
<dbReference type="AlphaFoldDB" id="A0AB34FP31"/>
<protein>
    <submittedName>
        <fullName evidence="3">Uncharacterized protein</fullName>
    </submittedName>
</protein>
<feature type="region of interest" description="Disordered" evidence="1">
    <location>
        <begin position="192"/>
        <end position="211"/>
    </location>
</feature>
<feature type="transmembrane region" description="Helical" evidence="2">
    <location>
        <begin position="356"/>
        <end position="378"/>
    </location>
</feature>
<keyword evidence="2" id="KW-0812">Transmembrane</keyword>
<gene>
    <name evidence="3" type="ORF">O9K51_06495</name>
</gene>
<keyword evidence="2" id="KW-0472">Membrane</keyword>
<evidence type="ECO:0000313" key="4">
    <source>
        <dbReference type="Proteomes" id="UP001163105"/>
    </source>
</evidence>
<dbReference type="EMBL" id="JAQHRD010000005">
    <property type="protein sequence ID" value="KAJ6440705.1"/>
    <property type="molecule type" value="Genomic_DNA"/>
</dbReference>
<organism evidence="3 4">
    <name type="scientific">Purpureocillium lavendulum</name>
    <dbReference type="NCBI Taxonomy" id="1247861"/>
    <lineage>
        <taxon>Eukaryota</taxon>
        <taxon>Fungi</taxon>
        <taxon>Dikarya</taxon>
        <taxon>Ascomycota</taxon>
        <taxon>Pezizomycotina</taxon>
        <taxon>Sordariomycetes</taxon>
        <taxon>Hypocreomycetidae</taxon>
        <taxon>Hypocreales</taxon>
        <taxon>Ophiocordycipitaceae</taxon>
        <taxon>Purpureocillium</taxon>
    </lineage>
</organism>
<evidence type="ECO:0000256" key="2">
    <source>
        <dbReference type="SAM" id="Phobius"/>
    </source>
</evidence>
<sequence length="394" mass="43164">MAVASAAASILTTAVVSFFRPLFNPVDESLGRLVAPSREDFQCLKSSLLLKAPYSPPPSPSPSPKPQQQLDQRQRQQQRQKEDEPQQRAPRRRQALALPTVAVVLAAVLLNHIRRVLAPWLGQFVWRHPFETMKLARSSPCYMLEASVAAADDDGQPSSWWWAVVRWGLQVRLLSALREVLMRKMRASAAAEHHGSRAATTTTGVDDDGDTASAAAAGEGSALDDVLFDACRIVYLATSIALLEGAYAETCWAVAHIYALLRTTTSLLPGDSVMDAATSRAFVLNDVLAAHWPRAVFQACLLAQWAARTLLPTTAWMAARAAARVDVYTPAAAYALWAGTALLVRKSNKYFMLLEMSGMLVTFGWMALGLGVVAVWKAEQLAARWERRGVGRRR</sequence>